<proteinExistence type="inferred from homology"/>
<dbReference type="PANTHER" id="PTHR43133:SF46">
    <property type="entry name" value="RNA POLYMERASE SIGMA-70 FACTOR ECF SUBFAMILY"/>
    <property type="match status" value="1"/>
</dbReference>
<comment type="similarity">
    <text evidence="1">Belongs to the sigma-70 factor family. ECF subfamily.</text>
</comment>
<keyword evidence="3" id="KW-0731">Sigma factor</keyword>
<reference evidence="7 8" key="1">
    <citation type="submission" date="2016-10" db="EMBL/GenBank/DDBJ databases">
        <authorList>
            <person name="de Groot N.N."/>
        </authorList>
    </citation>
    <scope>NUCLEOTIDE SEQUENCE [LARGE SCALE GENOMIC DNA]</scope>
    <source>
        <strain evidence="7 8">NLAE-zl-C202</strain>
    </source>
</reference>
<dbReference type="NCBIfam" id="TIGR02937">
    <property type="entry name" value="sigma70-ECF"/>
    <property type="match status" value="1"/>
</dbReference>
<evidence type="ECO:0000313" key="7">
    <source>
        <dbReference type="EMBL" id="SFN20885.1"/>
    </source>
</evidence>
<dbReference type="EMBL" id="FOUM01000024">
    <property type="protein sequence ID" value="SFN20885.1"/>
    <property type="molecule type" value="Genomic_DNA"/>
</dbReference>
<accession>A0A1I4X5B6</accession>
<keyword evidence="4" id="KW-0804">Transcription</keyword>
<dbReference type="Pfam" id="PF08281">
    <property type="entry name" value="Sigma70_r4_2"/>
    <property type="match status" value="1"/>
</dbReference>
<evidence type="ECO:0000256" key="4">
    <source>
        <dbReference type="ARBA" id="ARBA00023163"/>
    </source>
</evidence>
<sequence>MNQDHCLVEQFEMIFRAHFSSVKFFINMFLKSEADAEDLAQDVFTKLWTNFETWQNNDGKEGYIYAMAKNVAFDFIKHKRLENDYREEQIKKSTIKDLLGFSDPLNSLYYKEMQLIIRMALENFPERRRRIFEMSRFNNMSNQEIALSLHLSVRTIEHQIYLSLQVLKRIILILFFLYFL</sequence>
<dbReference type="GO" id="GO:0016987">
    <property type="term" value="F:sigma factor activity"/>
    <property type="evidence" value="ECO:0007669"/>
    <property type="project" value="UniProtKB-KW"/>
</dbReference>
<dbReference type="InterPro" id="IPR036388">
    <property type="entry name" value="WH-like_DNA-bd_sf"/>
</dbReference>
<evidence type="ECO:0000313" key="8">
    <source>
        <dbReference type="Proteomes" id="UP000183766"/>
    </source>
</evidence>
<dbReference type="NCBIfam" id="TIGR02985">
    <property type="entry name" value="Sig70_bacteroi1"/>
    <property type="match status" value="1"/>
</dbReference>
<evidence type="ECO:0000259" key="6">
    <source>
        <dbReference type="Pfam" id="PF08281"/>
    </source>
</evidence>
<dbReference type="InterPro" id="IPR014327">
    <property type="entry name" value="RNA_pol_sigma70_bacteroid"/>
</dbReference>
<feature type="domain" description="RNA polymerase sigma-70 region 2" evidence="5">
    <location>
        <begin position="15"/>
        <end position="80"/>
    </location>
</feature>
<protein>
    <submittedName>
        <fullName evidence="7">RNA polymerase sigma-70 factor, ECF subfamily</fullName>
    </submittedName>
</protein>
<dbReference type="RefSeq" id="WP_008651269.1">
    <property type="nucleotide sequence ID" value="NZ_CP183042.1"/>
</dbReference>
<feature type="domain" description="RNA polymerase sigma factor 70 region 4 type 2" evidence="6">
    <location>
        <begin position="115"/>
        <end position="164"/>
    </location>
</feature>
<dbReference type="SUPFAM" id="SSF88659">
    <property type="entry name" value="Sigma3 and sigma4 domains of RNA polymerase sigma factors"/>
    <property type="match status" value="1"/>
</dbReference>
<organism evidence="7 8">
    <name type="scientific">Bacteroides xylanisolvens</name>
    <dbReference type="NCBI Taxonomy" id="371601"/>
    <lineage>
        <taxon>Bacteria</taxon>
        <taxon>Pseudomonadati</taxon>
        <taxon>Bacteroidota</taxon>
        <taxon>Bacteroidia</taxon>
        <taxon>Bacteroidales</taxon>
        <taxon>Bacteroidaceae</taxon>
        <taxon>Bacteroides</taxon>
    </lineage>
</organism>
<dbReference type="Pfam" id="PF04542">
    <property type="entry name" value="Sigma70_r2"/>
    <property type="match status" value="1"/>
</dbReference>
<evidence type="ECO:0000256" key="1">
    <source>
        <dbReference type="ARBA" id="ARBA00010641"/>
    </source>
</evidence>
<dbReference type="AlphaFoldDB" id="A0A1I4X5B6"/>
<dbReference type="InterPro" id="IPR039425">
    <property type="entry name" value="RNA_pol_sigma-70-like"/>
</dbReference>
<dbReference type="InterPro" id="IPR013249">
    <property type="entry name" value="RNA_pol_sigma70_r4_t2"/>
</dbReference>
<dbReference type="InterPro" id="IPR013324">
    <property type="entry name" value="RNA_pol_sigma_r3/r4-like"/>
</dbReference>
<dbReference type="InterPro" id="IPR013325">
    <property type="entry name" value="RNA_pol_sigma_r2"/>
</dbReference>
<dbReference type="SUPFAM" id="SSF88946">
    <property type="entry name" value="Sigma2 domain of RNA polymerase sigma factors"/>
    <property type="match status" value="1"/>
</dbReference>
<dbReference type="Gene3D" id="1.10.10.10">
    <property type="entry name" value="Winged helix-like DNA-binding domain superfamily/Winged helix DNA-binding domain"/>
    <property type="match status" value="1"/>
</dbReference>
<evidence type="ECO:0000259" key="5">
    <source>
        <dbReference type="Pfam" id="PF04542"/>
    </source>
</evidence>
<dbReference type="GO" id="GO:0003677">
    <property type="term" value="F:DNA binding"/>
    <property type="evidence" value="ECO:0007669"/>
    <property type="project" value="InterPro"/>
</dbReference>
<keyword evidence="2" id="KW-0805">Transcription regulation</keyword>
<dbReference type="PANTHER" id="PTHR43133">
    <property type="entry name" value="RNA POLYMERASE ECF-TYPE SIGMA FACTO"/>
    <property type="match status" value="1"/>
</dbReference>
<dbReference type="InterPro" id="IPR014284">
    <property type="entry name" value="RNA_pol_sigma-70_dom"/>
</dbReference>
<evidence type="ECO:0000256" key="3">
    <source>
        <dbReference type="ARBA" id="ARBA00023082"/>
    </source>
</evidence>
<dbReference type="GO" id="GO:0006352">
    <property type="term" value="P:DNA-templated transcription initiation"/>
    <property type="evidence" value="ECO:0007669"/>
    <property type="project" value="InterPro"/>
</dbReference>
<dbReference type="Gene3D" id="1.10.1740.10">
    <property type="match status" value="1"/>
</dbReference>
<name>A0A1I4X5B6_9BACE</name>
<evidence type="ECO:0000256" key="2">
    <source>
        <dbReference type="ARBA" id="ARBA00023015"/>
    </source>
</evidence>
<gene>
    <name evidence="7" type="ORF">SAMN05216250_12458</name>
</gene>
<dbReference type="Proteomes" id="UP000183766">
    <property type="component" value="Unassembled WGS sequence"/>
</dbReference>
<dbReference type="InterPro" id="IPR007627">
    <property type="entry name" value="RNA_pol_sigma70_r2"/>
</dbReference>